<gene>
    <name evidence="12" type="ORF">ZIOFF_030416</name>
</gene>
<evidence type="ECO:0000256" key="9">
    <source>
        <dbReference type="ARBA" id="ARBA00076227"/>
    </source>
</evidence>
<keyword evidence="6" id="KW-0833">Ubl conjugation pathway</keyword>
<dbReference type="EC" id="2.3.2.27" evidence="3"/>
<dbReference type="InterPro" id="IPR057623">
    <property type="entry name" value="PUB12-19-like_N"/>
</dbReference>
<evidence type="ECO:0000313" key="12">
    <source>
        <dbReference type="EMBL" id="KAG6512316.1"/>
    </source>
</evidence>
<evidence type="ECO:0000313" key="13">
    <source>
        <dbReference type="Proteomes" id="UP000734854"/>
    </source>
</evidence>
<dbReference type="InterPro" id="IPR045210">
    <property type="entry name" value="RING-Ubox_PUB"/>
</dbReference>
<dbReference type="PROSITE" id="PS50176">
    <property type="entry name" value="ARM_REPEAT"/>
    <property type="match status" value="2"/>
</dbReference>
<dbReference type="AlphaFoldDB" id="A0A8J5GY27"/>
<dbReference type="EMBL" id="JACMSC010000008">
    <property type="protein sequence ID" value="KAG6512316.1"/>
    <property type="molecule type" value="Genomic_DNA"/>
</dbReference>
<evidence type="ECO:0000256" key="3">
    <source>
        <dbReference type="ARBA" id="ARBA00012483"/>
    </source>
</evidence>
<dbReference type="UniPathway" id="UPA00143"/>
<evidence type="ECO:0000256" key="10">
    <source>
        <dbReference type="PROSITE-ProRule" id="PRU00259"/>
    </source>
</evidence>
<dbReference type="GO" id="GO:0016567">
    <property type="term" value="P:protein ubiquitination"/>
    <property type="evidence" value="ECO:0007669"/>
    <property type="project" value="UniProtKB-UniPathway"/>
</dbReference>
<sequence>MLELLTAGGDVRRASTDEDGDVVGVQREGKTPAAYRRCRRPLEEASVPVGGGGARWLPSLPAVAHGGGCSAWRQLQCGEAVVTPIGGGNDSVKKAGGNDSVKKAGGSEAAEFPLLSTLIPLRSGYMGSTEEGPEISGGVDGVAVVEALSGVVEEVTALPENRGPLRRMSFDLAQRVKLLAPLFDELRDDAGSIRPDELRGLESLRVALVEAKEILRLVNAGSRLYQIHFERNFLDFFLIDSLQVLRSSKFEISFQMATESIEKAINEICLDNLNIPLEVKEQIELLHSHLHRAKETVELPDLQLHRDLSWALNENYSDISVIKRISEKLQLKNKNDIIKESVALNEMVISSDGEPDVSLDDMSLLLKKINDCVLSENLASASMDRKTSFSKHRSPVIPDDFRCPMSLELMKDPVIISSGLTYERSYIQKWLENGHKTCPKTQQPLSHTILTPNFILKSLIVQWCDANGIELNKKHSKPENNSDCNQAGIKALMSKLANGSQEEQRAAAGELRLLAKRNADNRICIAEAGAIPLLIQLLSSPDPRTQEHAVTALLNLSINDDNKHIIVKEKAIPKIVEVLQSETMEARENAAATLFSLSVVDSNKILIGEAGAIPLLISLLCEGSPRGKKDAATAIFNLCIYNGNKLIAVKAGIVDHLITMLVDPTLGMIDETLAILAILSNNQDGKTAIASSHPIPLLVKLMKSGSSRVRESAAALMYSLCSGVEQNLKVAKEVGAEEALKELLETGTERAKRKAGSLLALMHQGAEPSEIAYTCVEQNAA</sequence>
<evidence type="ECO:0000256" key="7">
    <source>
        <dbReference type="ARBA" id="ARBA00074389"/>
    </source>
</evidence>
<evidence type="ECO:0000259" key="11">
    <source>
        <dbReference type="PROSITE" id="PS51698"/>
    </source>
</evidence>
<dbReference type="InterPro" id="IPR000225">
    <property type="entry name" value="Armadillo"/>
</dbReference>
<evidence type="ECO:0000256" key="1">
    <source>
        <dbReference type="ARBA" id="ARBA00000900"/>
    </source>
</evidence>
<comment type="caution">
    <text evidence="12">The sequence shown here is derived from an EMBL/GenBank/DDBJ whole genome shotgun (WGS) entry which is preliminary data.</text>
</comment>
<evidence type="ECO:0000256" key="8">
    <source>
        <dbReference type="ARBA" id="ARBA00075465"/>
    </source>
</evidence>
<proteinExistence type="predicted"/>
<dbReference type="PANTHER" id="PTHR23315:SF111">
    <property type="entry name" value="U-BOX DOMAIN-CONTAINING PROTEIN 14"/>
    <property type="match status" value="1"/>
</dbReference>
<dbReference type="Pfam" id="PF25598">
    <property type="entry name" value="ARM_PUB"/>
    <property type="match status" value="1"/>
</dbReference>
<dbReference type="InterPro" id="IPR011989">
    <property type="entry name" value="ARM-like"/>
</dbReference>
<evidence type="ECO:0000256" key="6">
    <source>
        <dbReference type="ARBA" id="ARBA00022786"/>
    </source>
</evidence>
<keyword evidence="5" id="KW-0677">Repeat</keyword>
<dbReference type="FunFam" id="1.25.10.10:FF:000082">
    <property type="entry name" value="RING-type E3 ubiquitin transferase"/>
    <property type="match status" value="1"/>
</dbReference>
<feature type="repeat" description="ARM" evidence="10">
    <location>
        <begin position="529"/>
        <end position="571"/>
    </location>
</feature>
<dbReference type="FunFam" id="3.30.40.10:FF:000114">
    <property type="entry name" value="RING-type E3 ubiquitin transferase"/>
    <property type="match status" value="1"/>
</dbReference>
<dbReference type="Proteomes" id="UP000734854">
    <property type="component" value="Unassembled WGS sequence"/>
</dbReference>
<dbReference type="Gene3D" id="1.25.10.10">
    <property type="entry name" value="Leucine-rich Repeat Variant"/>
    <property type="match status" value="1"/>
</dbReference>
<dbReference type="SUPFAM" id="SSF48371">
    <property type="entry name" value="ARM repeat"/>
    <property type="match status" value="1"/>
</dbReference>
<accession>A0A8J5GY27</accession>
<dbReference type="Gene3D" id="3.30.40.10">
    <property type="entry name" value="Zinc/RING finger domain, C3HC4 (zinc finger)"/>
    <property type="match status" value="1"/>
</dbReference>
<evidence type="ECO:0000256" key="4">
    <source>
        <dbReference type="ARBA" id="ARBA00022679"/>
    </source>
</evidence>
<dbReference type="InterPro" id="IPR016024">
    <property type="entry name" value="ARM-type_fold"/>
</dbReference>
<dbReference type="InterPro" id="IPR013083">
    <property type="entry name" value="Znf_RING/FYVE/PHD"/>
</dbReference>
<protein>
    <recommendedName>
        <fullName evidence="7">U-box domain-containing protein 12</fullName>
        <ecNumber evidence="3">2.3.2.27</ecNumber>
    </recommendedName>
    <alternativeName>
        <fullName evidence="8">Plant U-box protein 12</fullName>
    </alternativeName>
    <alternativeName>
        <fullName evidence="9">RING-type E3 ubiquitin transferase PUB12</fullName>
    </alternativeName>
</protein>
<dbReference type="Pfam" id="PF25368">
    <property type="entry name" value="PUB10_N"/>
    <property type="match status" value="1"/>
</dbReference>
<dbReference type="Pfam" id="PF04564">
    <property type="entry name" value="U-box"/>
    <property type="match status" value="1"/>
</dbReference>
<organism evidence="12 13">
    <name type="scientific">Zingiber officinale</name>
    <name type="common">Ginger</name>
    <name type="synonym">Amomum zingiber</name>
    <dbReference type="NCBI Taxonomy" id="94328"/>
    <lineage>
        <taxon>Eukaryota</taxon>
        <taxon>Viridiplantae</taxon>
        <taxon>Streptophyta</taxon>
        <taxon>Embryophyta</taxon>
        <taxon>Tracheophyta</taxon>
        <taxon>Spermatophyta</taxon>
        <taxon>Magnoliopsida</taxon>
        <taxon>Liliopsida</taxon>
        <taxon>Zingiberales</taxon>
        <taxon>Zingiberaceae</taxon>
        <taxon>Zingiber</taxon>
    </lineage>
</organism>
<dbReference type="PANTHER" id="PTHR23315">
    <property type="entry name" value="U BOX DOMAIN-CONTAINING"/>
    <property type="match status" value="1"/>
</dbReference>
<dbReference type="InterPro" id="IPR058678">
    <property type="entry name" value="ARM_PUB"/>
</dbReference>
<reference evidence="12 13" key="1">
    <citation type="submission" date="2020-08" db="EMBL/GenBank/DDBJ databases">
        <title>Plant Genome Project.</title>
        <authorList>
            <person name="Zhang R.-G."/>
        </authorList>
    </citation>
    <scope>NUCLEOTIDE SEQUENCE [LARGE SCALE GENOMIC DNA]</scope>
    <source>
        <tissue evidence="12">Rhizome</tissue>
    </source>
</reference>
<comment type="pathway">
    <text evidence="2">Protein modification; protein ubiquitination.</text>
</comment>
<dbReference type="PROSITE" id="PS51698">
    <property type="entry name" value="U_BOX"/>
    <property type="match status" value="1"/>
</dbReference>
<keyword evidence="4" id="KW-0808">Transferase</keyword>
<dbReference type="InterPro" id="IPR003613">
    <property type="entry name" value="Ubox_domain"/>
</dbReference>
<feature type="repeat" description="ARM" evidence="10">
    <location>
        <begin position="570"/>
        <end position="612"/>
    </location>
</feature>
<dbReference type="SUPFAM" id="SSF57850">
    <property type="entry name" value="RING/U-box"/>
    <property type="match status" value="1"/>
</dbReference>
<feature type="domain" description="U-box" evidence="11">
    <location>
        <begin position="396"/>
        <end position="470"/>
    </location>
</feature>
<name>A0A8J5GY27_ZINOF</name>
<dbReference type="SMART" id="SM00504">
    <property type="entry name" value="Ubox"/>
    <property type="match status" value="1"/>
</dbReference>
<dbReference type="CDD" id="cd16664">
    <property type="entry name" value="RING-Ubox_PUB"/>
    <property type="match status" value="1"/>
</dbReference>
<evidence type="ECO:0000256" key="5">
    <source>
        <dbReference type="ARBA" id="ARBA00022737"/>
    </source>
</evidence>
<keyword evidence="13" id="KW-1185">Reference proteome</keyword>
<comment type="catalytic activity">
    <reaction evidence="1">
        <text>S-ubiquitinyl-[E2 ubiquitin-conjugating enzyme]-L-cysteine + [acceptor protein]-L-lysine = [E2 ubiquitin-conjugating enzyme]-L-cysteine + N(6)-ubiquitinyl-[acceptor protein]-L-lysine.</text>
        <dbReference type="EC" id="2.3.2.27"/>
    </reaction>
</comment>
<dbReference type="SMART" id="SM00185">
    <property type="entry name" value="ARM"/>
    <property type="match status" value="6"/>
</dbReference>
<evidence type="ECO:0000256" key="2">
    <source>
        <dbReference type="ARBA" id="ARBA00004906"/>
    </source>
</evidence>
<dbReference type="GO" id="GO:0061630">
    <property type="term" value="F:ubiquitin protein ligase activity"/>
    <property type="evidence" value="ECO:0007669"/>
    <property type="project" value="UniProtKB-EC"/>
</dbReference>